<keyword evidence="3" id="KW-0862">Zinc</keyword>
<reference evidence="7 8" key="1">
    <citation type="journal article" date="2017" name="Curr. Biol.">
        <title>The Evolution of Venom by Co-option of Single-Copy Genes.</title>
        <authorList>
            <person name="Martinson E.O."/>
            <person name="Mrinalini"/>
            <person name="Kelkar Y.D."/>
            <person name="Chang C.H."/>
            <person name="Werren J.H."/>
        </authorList>
    </citation>
    <scope>NUCLEOTIDE SEQUENCE [LARGE SCALE GENOMIC DNA]</scope>
    <source>
        <strain evidence="7 8">Alberta</strain>
        <tissue evidence="7">Whole body</tissue>
    </source>
</reference>
<evidence type="ECO:0000256" key="3">
    <source>
        <dbReference type="ARBA" id="ARBA00022833"/>
    </source>
</evidence>
<evidence type="ECO:0000313" key="7">
    <source>
        <dbReference type="EMBL" id="OXU19630.1"/>
    </source>
</evidence>
<dbReference type="OrthoDB" id="74807at2759"/>
<protein>
    <recommendedName>
        <fullName evidence="6">HIT-type domain-containing protein</fullName>
    </recommendedName>
</protein>
<organism evidence="7 8">
    <name type="scientific">Trichomalopsis sarcophagae</name>
    <dbReference type="NCBI Taxonomy" id="543379"/>
    <lineage>
        <taxon>Eukaryota</taxon>
        <taxon>Metazoa</taxon>
        <taxon>Ecdysozoa</taxon>
        <taxon>Arthropoda</taxon>
        <taxon>Hexapoda</taxon>
        <taxon>Insecta</taxon>
        <taxon>Pterygota</taxon>
        <taxon>Neoptera</taxon>
        <taxon>Endopterygota</taxon>
        <taxon>Hymenoptera</taxon>
        <taxon>Apocrita</taxon>
        <taxon>Proctotrupomorpha</taxon>
        <taxon>Chalcidoidea</taxon>
        <taxon>Pteromalidae</taxon>
        <taxon>Pteromalinae</taxon>
        <taxon>Trichomalopsis</taxon>
    </lineage>
</organism>
<evidence type="ECO:0000256" key="5">
    <source>
        <dbReference type="SAM" id="MobiDB-lite"/>
    </source>
</evidence>
<evidence type="ECO:0000256" key="2">
    <source>
        <dbReference type="ARBA" id="ARBA00022771"/>
    </source>
</evidence>
<comment type="caution">
    <text evidence="7">The sequence shown here is derived from an EMBL/GenBank/DDBJ whole genome shotgun (WGS) entry which is preliminary data.</text>
</comment>
<dbReference type="GO" id="GO:0005634">
    <property type="term" value="C:nucleus"/>
    <property type="evidence" value="ECO:0007669"/>
    <property type="project" value="UniProtKB-ARBA"/>
</dbReference>
<keyword evidence="1" id="KW-0479">Metal-binding</keyword>
<evidence type="ECO:0000259" key="6">
    <source>
        <dbReference type="PROSITE" id="PS51083"/>
    </source>
</evidence>
<dbReference type="InterPro" id="IPR007529">
    <property type="entry name" value="Znf_HIT"/>
</dbReference>
<name>A0A232EMQ0_9HYME</name>
<dbReference type="Pfam" id="PF04438">
    <property type="entry name" value="zf-HIT"/>
    <property type="match status" value="1"/>
</dbReference>
<sequence>MAGRESGRIKDAIQKRILDEDSRKRRQKKALEALEQDNFHEDPHADLVMSKKAPKFQEDNKNTSRKRKTRSAEYFKQRFRKNFLQLVEEDLNYNSNGPNYSTAQAPPSCYPERHFCAVCGFPSTYTCIPCGARYCSTKCLGTHLDTRCMKWTA</sequence>
<dbReference type="GO" id="GO:0008270">
    <property type="term" value="F:zinc ion binding"/>
    <property type="evidence" value="ECO:0007669"/>
    <property type="project" value="UniProtKB-UniRule"/>
</dbReference>
<dbReference type="GO" id="GO:0006338">
    <property type="term" value="P:chromatin remodeling"/>
    <property type="evidence" value="ECO:0007669"/>
    <property type="project" value="InterPro"/>
</dbReference>
<evidence type="ECO:0000256" key="4">
    <source>
        <dbReference type="PROSITE-ProRule" id="PRU00453"/>
    </source>
</evidence>
<keyword evidence="8" id="KW-1185">Reference proteome</keyword>
<dbReference type="PROSITE" id="PS51083">
    <property type="entry name" value="ZF_HIT"/>
    <property type="match status" value="1"/>
</dbReference>
<dbReference type="Proteomes" id="UP000215335">
    <property type="component" value="Unassembled WGS sequence"/>
</dbReference>
<dbReference type="CDD" id="cd21437">
    <property type="entry name" value="zf-HIT_ZNHIT1_like"/>
    <property type="match status" value="1"/>
</dbReference>
<dbReference type="InterPro" id="IPR039723">
    <property type="entry name" value="Vps71/ZNHIT1"/>
</dbReference>
<dbReference type="EMBL" id="NNAY01003318">
    <property type="protein sequence ID" value="OXU19630.1"/>
    <property type="molecule type" value="Genomic_DNA"/>
</dbReference>
<feature type="region of interest" description="Disordered" evidence="5">
    <location>
        <begin position="1"/>
        <end position="71"/>
    </location>
</feature>
<dbReference type="AlphaFoldDB" id="A0A232EMQ0"/>
<proteinExistence type="predicted"/>
<feature type="domain" description="HIT-type" evidence="6">
    <location>
        <begin position="116"/>
        <end position="148"/>
    </location>
</feature>
<accession>A0A232EMQ0</accession>
<gene>
    <name evidence="7" type="ORF">TSAR_014864</name>
</gene>
<dbReference type="STRING" id="543379.A0A232EMQ0"/>
<keyword evidence="2 4" id="KW-0863">Zinc-finger</keyword>
<feature type="compositionally biased region" description="Basic and acidic residues" evidence="5">
    <location>
        <begin position="1"/>
        <end position="45"/>
    </location>
</feature>
<evidence type="ECO:0000256" key="1">
    <source>
        <dbReference type="ARBA" id="ARBA00022723"/>
    </source>
</evidence>
<dbReference type="PANTHER" id="PTHR13093">
    <property type="entry name" value="ZINC FINGER HIT DOMAIN CONTAINING PROTEIN 1"/>
    <property type="match status" value="1"/>
</dbReference>
<evidence type="ECO:0000313" key="8">
    <source>
        <dbReference type="Proteomes" id="UP000215335"/>
    </source>
</evidence>
<dbReference type="SMR" id="A0A232EMQ0"/>